<feature type="region of interest" description="Disordered" evidence="1">
    <location>
        <begin position="1"/>
        <end position="30"/>
    </location>
</feature>
<dbReference type="Proteomes" id="UP000018621">
    <property type="component" value="Segment"/>
</dbReference>
<accession>V5Q8C3</accession>
<evidence type="ECO:0000256" key="1">
    <source>
        <dbReference type="SAM" id="MobiDB-lite"/>
    </source>
</evidence>
<evidence type="ECO:0000313" key="4">
    <source>
        <dbReference type="Proteomes" id="UP000018621"/>
    </source>
</evidence>
<protein>
    <submittedName>
        <fullName evidence="3">Uncharacterized protein</fullName>
    </submittedName>
</protein>
<keyword evidence="2" id="KW-1133">Transmembrane helix</keyword>
<evidence type="ECO:0000313" key="3">
    <source>
        <dbReference type="EMBL" id="AHB12031.1"/>
    </source>
</evidence>
<proteinExistence type="predicted"/>
<keyword evidence="2" id="KW-0472">Membrane</keyword>
<feature type="transmembrane region" description="Helical" evidence="2">
    <location>
        <begin position="38"/>
        <end position="55"/>
    </location>
</feature>
<name>V5Q8C3_9CAUD</name>
<feature type="compositionally biased region" description="Basic and acidic residues" evidence="1">
    <location>
        <begin position="1"/>
        <end position="11"/>
    </location>
</feature>
<sequence length="66" mass="7259">MSRRSRSDYDAHAGLSAARSTAPRPVRKPRASLPVSRVLGWLAWVVVAAAAYHYAPRVAALVREFI</sequence>
<organism evidence="3 4">
    <name type="scientific">Xylella phage Sano</name>
    <dbReference type="NCBI Taxonomy" id="1415148"/>
    <lineage>
        <taxon>Viruses</taxon>
        <taxon>Duplodnaviria</taxon>
        <taxon>Heunggongvirae</taxon>
        <taxon>Uroviricota</taxon>
        <taxon>Caudoviricetes</taxon>
        <taxon>Casjensviridae</taxon>
        <taxon>Sanovirus</taxon>
        <taxon>Sanovirus sano</taxon>
        <taxon>Xylella virus Sano</taxon>
    </lineage>
</organism>
<keyword evidence="4" id="KW-1185">Reference proteome</keyword>
<dbReference type="EMBL" id="KF626665">
    <property type="protein sequence ID" value="AHB12031.1"/>
    <property type="molecule type" value="Genomic_DNA"/>
</dbReference>
<reference evidence="3 4" key="1">
    <citation type="journal article" date="2014" name="J. Bacteriol.">
        <title>Characterization of novel virulent broad-host-range phages of Xylella fastidiosa and Xanthomonas.</title>
        <authorList>
            <person name="Ahern S.J."/>
            <person name="Das M."/>
            <person name="Bhowmick T.S."/>
            <person name="Young R."/>
            <person name="Gonzalez C.F."/>
        </authorList>
    </citation>
    <scope>NUCLEOTIDE SEQUENCE [LARGE SCALE GENOMIC DNA]</scope>
</reference>
<evidence type="ECO:0000256" key="2">
    <source>
        <dbReference type="SAM" id="Phobius"/>
    </source>
</evidence>
<keyword evidence="2" id="KW-0812">Transmembrane</keyword>
<gene>
    <name evidence="3" type="ORF">Sano_11</name>
</gene>